<name>A0ABD3ACV7_9GENT</name>
<keyword evidence="6 7" id="KW-0408">Iron</keyword>
<dbReference type="InterPro" id="IPR001128">
    <property type="entry name" value="Cyt_P450"/>
</dbReference>
<dbReference type="PRINTS" id="PR00385">
    <property type="entry name" value="P450"/>
</dbReference>
<gene>
    <name evidence="9" type="ORF">ACH5RR_007639</name>
</gene>
<keyword evidence="3 7" id="KW-0479">Metal-binding</keyword>
<dbReference type="PANTHER" id="PTHR24286">
    <property type="entry name" value="CYTOCHROME P450 26"/>
    <property type="match status" value="1"/>
</dbReference>
<evidence type="ECO:0000256" key="4">
    <source>
        <dbReference type="ARBA" id="ARBA00022989"/>
    </source>
</evidence>
<dbReference type="GO" id="GO:0016020">
    <property type="term" value="C:membrane"/>
    <property type="evidence" value="ECO:0007669"/>
    <property type="project" value="UniProtKB-SubCell"/>
</dbReference>
<dbReference type="AlphaFoldDB" id="A0ABD3ACV7"/>
<evidence type="ECO:0000313" key="10">
    <source>
        <dbReference type="Proteomes" id="UP001630127"/>
    </source>
</evidence>
<keyword evidence="8" id="KW-0503">Monooxygenase</keyword>
<keyword evidence="7 8" id="KW-0349">Heme</keyword>
<accession>A0ABD3ACV7</accession>
<evidence type="ECO:0000256" key="6">
    <source>
        <dbReference type="ARBA" id="ARBA00023004"/>
    </source>
</evidence>
<keyword evidence="5 8" id="KW-0560">Oxidoreductase</keyword>
<dbReference type="PROSITE" id="PS00086">
    <property type="entry name" value="CYTOCHROME_P450"/>
    <property type="match status" value="1"/>
</dbReference>
<evidence type="ECO:0000256" key="2">
    <source>
        <dbReference type="ARBA" id="ARBA00022692"/>
    </source>
</evidence>
<feature type="binding site" description="axial binding residue" evidence="7">
    <location>
        <position position="189"/>
    </location>
    <ligand>
        <name>heme</name>
        <dbReference type="ChEBI" id="CHEBI:30413"/>
    </ligand>
    <ligandPart>
        <name>Fe</name>
        <dbReference type="ChEBI" id="CHEBI:18248"/>
    </ligandPart>
</feature>
<dbReference type="Proteomes" id="UP001630127">
    <property type="component" value="Unassembled WGS sequence"/>
</dbReference>
<dbReference type="SUPFAM" id="SSF48264">
    <property type="entry name" value="Cytochrome P450"/>
    <property type="match status" value="1"/>
</dbReference>
<comment type="caution">
    <text evidence="9">The sequence shown here is derived from an EMBL/GenBank/DDBJ whole genome shotgun (WGS) entry which is preliminary data.</text>
</comment>
<dbReference type="EMBL" id="JBJUIK010000004">
    <property type="protein sequence ID" value="KAL3528317.1"/>
    <property type="molecule type" value="Genomic_DNA"/>
</dbReference>
<dbReference type="InterPro" id="IPR017972">
    <property type="entry name" value="Cyt_P450_CS"/>
</dbReference>
<dbReference type="PRINTS" id="PR00463">
    <property type="entry name" value="EP450I"/>
</dbReference>
<reference evidence="9 10" key="1">
    <citation type="submission" date="2024-11" db="EMBL/GenBank/DDBJ databases">
        <title>A near-complete genome assembly of Cinchona calisaya.</title>
        <authorList>
            <person name="Lian D.C."/>
            <person name="Zhao X.W."/>
            <person name="Wei L."/>
        </authorList>
    </citation>
    <scope>NUCLEOTIDE SEQUENCE [LARGE SCALE GENOMIC DNA]</scope>
    <source>
        <tissue evidence="9">Nenye</tissue>
    </source>
</reference>
<dbReference type="InterPro" id="IPR002401">
    <property type="entry name" value="Cyt_P450_E_grp-I"/>
</dbReference>
<dbReference type="PANTHER" id="PTHR24286:SF12">
    <property type="entry name" value="CYTOCHROME P450 FAMILY PROTEIN, EXPRESSED"/>
    <property type="match status" value="1"/>
</dbReference>
<evidence type="ECO:0000256" key="5">
    <source>
        <dbReference type="ARBA" id="ARBA00023002"/>
    </source>
</evidence>
<evidence type="ECO:0000256" key="8">
    <source>
        <dbReference type="RuleBase" id="RU000461"/>
    </source>
</evidence>
<dbReference type="GO" id="GO:0046872">
    <property type="term" value="F:metal ion binding"/>
    <property type="evidence" value="ECO:0007669"/>
    <property type="project" value="UniProtKB-KW"/>
</dbReference>
<dbReference type="Pfam" id="PF00067">
    <property type="entry name" value="p450"/>
    <property type="match status" value="1"/>
</dbReference>
<dbReference type="Gene3D" id="1.10.630.10">
    <property type="entry name" value="Cytochrome P450"/>
    <property type="match status" value="1"/>
</dbReference>
<keyword evidence="2" id="KW-0812">Transmembrane</keyword>
<evidence type="ECO:0000256" key="3">
    <source>
        <dbReference type="ARBA" id="ARBA00022723"/>
    </source>
</evidence>
<proteinExistence type="inferred from homology"/>
<dbReference type="GO" id="GO:0004497">
    <property type="term" value="F:monooxygenase activity"/>
    <property type="evidence" value="ECO:0007669"/>
    <property type="project" value="UniProtKB-KW"/>
</dbReference>
<sequence>MSIFKVELEKRKKNLNVETGEKDLMDGLMRQKNEEGKQLSEVEVLDNMVSLVVGGYESTTLSIMWALFYLAKYPPVLKKVREENVLVRKNFEGDMITNYEISKLKYTNKVVEEIIRLANISAFVFRIVHKDVEHKGYKIPKGWKVICWLRYLHENPENFEDPLTFNPDRWDEKPKSGTFFAFGAGKRVCAGNMLARLQVAIFLHHLVVGYRWELVNPNAKMSYLPNPKPVDGVEIAITKI</sequence>
<evidence type="ECO:0000256" key="7">
    <source>
        <dbReference type="PIRSR" id="PIRSR602401-1"/>
    </source>
</evidence>
<dbReference type="InterPro" id="IPR036396">
    <property type="entry name" value="Cyt_P450_sf"/>
</dbReference>
<comment type="subcellular location">
    <subcellularLocation>
        <location evidence="1">Membrane</location>
        <topology evidence="1">Single-pass membrane protein</topology>
    </subcellularLocation>
</comment>
<protein>
    <recommendedName>
        <fullName evidence="11">Ent-kaurenoic acid oxidase</fullName>
    </recommendedName>
</protein>
<evidence type="ECO:0000256" key="1">
    <source>
        <dbReference type="ARBA" id="ARBA00004167"/>
    </source>
</evidence>
<comment type="cofactor">
    <cofactor evidence="7">
        <name>heme</name>
        <dbReference type="ChEBI" id="CHEBI:30413"/>
    </cofactor>
</comment>
<evidence type="ECO:0000313" key="9">
    <source>
        <dbReference type="EMBL" id="KAL3528317.1"/>
    </source>
</evidence>
<keyword evidence="4" id="KW-1133">Transmembrane helix</keyword>
<organism evidence="9 10">
    <name type="scientific">Cinchona calisaya</name>
    <dbReference type="NCBI Taxonomy" id="153742"/>
    <lineage>
        <taxon>Eukaryota</taxon>
        <taxon>Viridiplantae</taxon>
        <taxon>Streptophyta</taxon>
        <taxon>Embryophyta</taxon>
        <taxon>Tracheophyta</taxon>
        <taxon>Spermatophyta</taxon>
        <taxon>Magnoliopsida</taxon>
        <taxon>eudicotyledons</taxon>
        <taxon>Gunneridae</taxon>
        <taxon>Pentapetalae</taxon>
        <taxon>asterids</taxon>
        <taxon>lamiids</taxon>
        <taxon>Gentianales</taxon>
        <taxon>Rubiaceae</taxon>
        <taxon>Cinchonoideae</taxon>
        <taxon>Cinchoneae</taxon>
        <taxon>Cinchona</taxon>
    </lineage>
</organism>
<keyword evidence="4" id="KW-0472">Membrane</keyword>
<evidence type="ECO:0008006" key="11">
    <source>
        <dbReference type="Google" id="ProtNLM"/>
    </source>
</evidence>
<comment type="similarity">
    <text evidence="8">Belongs to the cytochrome P450 family.</text>
</comment>
<keyword evidence="10" id="KW-1185">Reference proteome</keyword>